<dbReference type="InterPro" id="IPR009991">
    <property type="entry name" value="DCTN3"/>
</dbReference>
<evidence type="ECO:0000313" key="2">
    <source>
        <dbReference type="EMBL" id="CCE30778.1"/>
    </source>
</evidence>
<dbReference type="VEuPathDB" id="FungiDB:CPUR_04627"/>
<dbReference type="GO" id="GO:0005869">
    <property type="term" value="C:dynactin complex"/>
    <property type="evidence" value="ECO:0007669"/>
    <property type="project" value="InterPro"/>
</dbReference>
<dbReference type="OrthoDB" id="5403729at2759"/>
<dbReference type="HOGENOM" id="CLU_091042_0_0_1"/>
<dbReference type="GO" id="GO:0061640">
    <property type="term" value="P:cytoskeleton-dependent cytokinesis"/>
    <property type="evidence" value="ECO:0007669"/>
    <property type="project" value="InterPro"/>
</dbReference>
<sequence>MSLVLSSIIEASTLMRRSTRTTHHQPTGHSSTSFARMQSTYPIRPWKFCSISKTPVEHTLSRDKPLDRKRFVKMDNPLDQTTLTTISLLESRLLRIEHVLHGHAASHPAGQTESAIQRIQNLEKRFSMLISRIRVYGELLKIYKSTPDLFHAPDASEPPSQLSVDAIRSIVLASAPAIPATLSCLTAIQDSPVPDPAESASLIGLTERMKAIEATQLAQAAEMAELRQRSEAVMLAWYERGVLANSQSLADLEGKAQDVERTIRRREVALEGEKRI</sequence>
<feature type="compositionally biased region" description="Polar residues" evidence="1">
    <location>
        <begin position="24"/>
        <end position="34"/>
    </location>
</feature>
<comment type="caution">
    <text evidence="2">The sequence shown here is derived from an EMBL/GenBank/DDBJ whole genome shotgun (WGS) entry which is preliminary data.</text>
</comment>
<dbReference type="STRING" id="1111077.M1WB02"/>
<dbReference type="Pfam" id="PF07426">
    <property type="entry name" value="Dynactin_p22"/>
    <property type="match status" value="1"/>
</dbReference>
<reference evidence="2 3" key="1">
    <citation type="journal article" date="2013" name="PLoS Genet.">
        <title>Plant-symbiotic fungi as chemical engineers: Multi-genome analysis of the Clavicipitaceae reveals dynamics of alkaloid loci.</title>
        <authorList>
            <person name="Schardl C.L."/>
            <person name="Young C.A."/>
            <person name="Hesse U."/>
            <person name="Amyotte S.G."/>
            <person name="Andreeva K."/>
            <person name="Calie P.J."/>
            <person name="Fleetwood D.J."/>
            <person name="Haws D.C."/>
            <person name="Moore N."/>
            <person name="Oeser B."/>
            <person name="Panaccione D.G."/>
            <person name="Schweri K.K."/>
            <person name="Voisey C.R."/>
            <person name="Farman M.L."/>
            <person name="Jaromczyk J.W."/>
            <person name="Roe B.A."/>
            <person name="O'Sullivan D.M."/>
            <person name="Scott B."/>
            <person name="Tudzynski P."/>
            <person name="An Z."/>
            <person name="Arnaoudova E.G."/>
            <person name="Bullock C.T."/>
            <person name="Charlton N.D."/>
            <person name="Chen L."/>
            <person name="Cox M."/>
            <person name="Dinkins R.D."/>
            <person name="Florea S."/>
            <person name="Glenn A.E."/>
            <person name="Gordon A."/>
            <person name="Gueldener U."/>
            <person name="Harris D.R."/>
            <person name="Hollin W."/>
            <person name="Jaromczyk J."/>
            <person name="Johnson R.D."/>
            <person name="Khan A.K."/>
            <person name="Leistner E."/>
            <person name="Leuchtmann A."/>
            <person name="Li C."/>
            <person name="Liu J."/>
            <person name="Liu J."/>
            <person name="Liu M."/>
            <person name="Mace W."/>
            <person name="Machado C."/>
            <person name="Nagabhyru P."/>
            <person name="Pan J."/>
            <person name="Schmid J."/>
            <person name="Sugawara K."/>
            <person name="Steiner U."/>
            <person name="Takach J.E."/>
            <person name="Tanaka E."/>
            <person name="Webb J.S."/>
            <person name="Wilson E.V."/>
            <person name="Wiseman J.L."/>
            <person name="Yoshida R."/>
            <person name="Zeng Z."/>
        </authorList>
    </citation>
    <scope>NUCLEOTIDE SEQUENCE [LARGE SCALE GENOMIC DNA]</scope>
    <source>
        <strain evidence="2 3">20.1</strain>
    </source>
</reference>
<accession>M1WB02</accession>
<dbReference type="eggNOG" id="ENOG502S5XV">
    <property type="taxonomic scope" value="Eukaryota"/>
</dbReference>
<dbReference type="AlphaFoldDB" id="M1WB02"/>
<proteinExistence type="predicted"/>
<organism evidence="2 3">
    <name type="scientific">Claviceps purpurea (strain 20.1)</name>
    <name type="common">Ergot fungus</name>
    <name type="synonym">Sphacelia segetum</name>
    <dbReference type="NCBI Taxonomy" id="1111077"/>
    <lineage>
        <taxon>Eukaryota</taxon>
        <taxon>Fungi</taxon>
        <taxon>Dikarya</taxon>
        <taxon>Ascomycota</taxon>
        <taxon>Pezizomycotina</taxon>
        <taxon>Sordariomycetes</taxon>
        <taxon>Hypocreomycetidae</taxon>
        <taxon>Hypocreales</taxon>
        <taxon>Clavicipitaceae</taxon>
        <taxon>Claviceps</taxon>
    </lineage>
</organism>
<dbReference type="Proteomes" id="UP000016801">
    <property type="component" value="Unassembled WGS sequence"/>
</dbReference>
<name>M1WB02_CLAP2</name>
<dbReference type="EMBL" id="CAGA01000025">
    <property type="protein sequence ID" value="CCE30778.1"/>
    <property type="molecule type" value="Genomic_DNA"/>
</dbReference>
<evidence type="ECO:0000256" key="1">
    <source>
        <dbReference type="SAM" id="MobiDB-lite"/>
    </source>
</evidence>
<evidence type="ECO:0000313" key="3">
    <source>
        <dbReference type="Proteomes" id="UP000016801"/>
    </source>
</evidence>
<keyword evidence="3" id="KW-1185">Reference proteome</keyword>
<protein>
    <submittedName>
        <fullName evidence="2">Probable RO-10 protein, required for nuclear distribution</fullName>
    </submittedName>
</protein>
<feature type="region of interest" description="Disordered" evidence="1">
    <location>
        <begin position="15"/>
        <end position="34"/>
    </location>
</feature>
<gene>
    <name evidence="2" type="ORF">CPUR_04627</name>
</gene>